<proteinExistence type="predicted"/>
<name>A0A8T2V3P6_CERRI</name>
<comment type="caution">
    <text evidence="1">The sequence shown here is derived from an EMBL/GenBank/DDBJ whole genome shotgun (WGS) entry which is preliminary data.</text>
</comment>
<dbReference type="OrthoDB" id="414945at2759"/>
<evidence type="ECO:0000313" key="2">
    <source>
        <dbReference type="Proteomes" id="UP000825935"/>
    </source>
</evidence>
<gene>
    <name evidence="1" type="ORF">KP509_02G019600</name>
</gene>
<dbReference type="AlphaFoldDB" id="A0A8T2V3P6"/>
<dbReference type="CDD" id="cd09272">
    <property type="entry name" value="RNase_HI_RT_Ty1"/>
    <property type="match status" value="1"/>
</dbReference>
<protein>
    <recommendedName>
        <fullName evidence="3">Retrovirus-related Pol polyprotein from transposon TNT 1-94</fullName>
    </recommendedName>
</protein>
<reference evidence="1" key="1">
    <citation type="submission" date="2021-08" db="EMBL/GenBank/DDBJ databases">
        <title>WGS assembly of Ceratopteris richardii.</title>
        <authorList>
            <person name="Marchant D.B."/>
            <person name="Chen G."/>
            <person name="Jenkins J."/>
            <person name="Shu S."/>
            <person name="Leebens-Mack J."/>
            <person name="Grimwood J."/>
            <person name="Schmutz J."/>
            <person name="Soltis P."/>
            <person name="Soltis D."/>
            <person name="Chen Z.-H."/>
        </authorList>
    </citation>
    <scope>NUCLEOTIDE SEQUENCE</scope>
    <source>
        <strain evidence="1">Whitten #5841</strain>
        <tissue evidence="1">Leaf</tissue>
    </source>
</reference>
<dbReference type="EMBL" id="CM035407">
    <property type="protein sequence ID" value="KAH7443101.1"/>
    <property type="molecule type" value="Genomic_DNA"/>
</dbReference>
<organism evidence="1 2">
    <name type="scientific">Ceratopteris richardii</name>
    <name type="common">Triangle waterfern</name>
    <dbReference type="NCBI Taxonomy" id="49495"/>
    <lineage>
        <taxon>Eukaryota</taxon>
        <taxon>Viridiplantae</taxon>
        <taxon>Streptophyta</taxon>
        <taxon>Embryophyta</taxon>
        <taxon>Tracheophyta</taxon>
        <taxon>Polypodiopsida</taxon>
        <taxon>Polypodiidae</taxon>
        <taxon>Polypodiales</taxon>
        <taxon>Pteridineae</taxon>
        <taxon>Pteridaceae</taxon>
        <taxon>Parkerioideae</taxon>
        <taxon>Ceratopteris</taxon>
    </lineage>
</organism>
<sequence length="223" mass="24837">MATTCKAFQGWWPKSEKAAYYMKSVSYASASGLLMYAMLATRPNIAHVLGIVSRYMAHPRRAHMNALQSILRYLKGIRSKCLCCEKGPLDLYSIIYDSGMAEAEYTSATKVSKEAIWLACLCNEFSLPNKAQVVACDSKSTLCLTKNVMFHACTKNIDMHYYFTREGLEDGFITLIKVNTSQNSEHALANESGPSGGKKCTLVTGKNNFELHLKRDHLKSPLV</sequence>
<dbReference type="PANTHER" id="PTHR11439">
    <property type="entry name" value="GAG-POL-RELATED RETROTRANSPOSON"/>
    <property type="match status" value="1"/>
</dbReference>
<evidence type="ECO:0000313" key="1">
    <source>
        <dbReference type="EMBL" id="KAH7443101.1"/>
    </source>
</evidence>
<dbReference type="PANTHER" id="PTHR11439:SF483">
    <property type="entry name" value="PEPTIDE SYNTHASE GLIP-LIKE, PUTATIVE (AFU_ORTHOLOGUE AFUA_3G12920)-RELATED"/>
    <property type="match status" value="1"/>
</dbReference>
<accession>A0A8T2V3P6</accession>
<keyword evidence="2" id="KW-1185">Reference proteome</keyword>
<evidence type="ECO:0008006" key="3">
    <source>
        <dbReference type="Google" id="ProtNLM"/>
    </source>
</evidence>
<dbReference type="Proteomes" id="UP000825935">
    <property type="component" value="Chromosome 2"/>
</dbReference>